<name>A0A835WDY9_CHLIN</name>
<keyword evidence="4" id="KW-1185">Reference proteome</keyword>
<comment type="caution">
    <text evidence="3">The sequence shown here is derived from an EMBL/GenBank/DDBJ whole genome shotgun (WGS) entry which is preliminary data.</text>
</comment>
<dbReference type="OrthoDB" id="538775at2759"/>
<accession>A0A835WDY9</accession>
<organism evidence="3 4">
    <name type="scientific">Chlamydomonas incerta</name>
    <dbReference type="NCBI Taxonomy" id="51695"/>
    <lineage>
        <taxon>Eukaryota</taxon>
        <taxon>Viridiplantae</taxon>
        <taxon>Chlorophyta</taxon>
        <taxon>core chlorophytes</taxon>
        <taxon>Chlorophyceae</taxon>
        <taxon>CS clade</taxon>
        <taxon>Chlamydomonadales</taxon>
        <taxon>Chlamydomonadaceae</taxon>
        <taxon>Chlamydomonas</taxon>
    </lineage>
</organism>
<reference evidence="3" key="1">
    <citation type="journal article" date="2020" name="bioRxiv">
        <title>Comparative genomics of Chlamydomonas.</title>
        <authorList>
            <person name="Craig R.J."/>
            <person name="Hasan A.R."/>
            <person name="Ness R.W."/>
            <person name="Keightley P.D."/>
        </authorList>
    </citation>
    <scope>NUCLEOTIDE SEQUENCE</scope>
    <source>
        <strain evidence="3">SAG 7.73</strain>
    </source>
</reference>
<sequence>MDFNDGQALSRSFQEFTRQPGVAALVEQAQREELAEVLQQQDAAMMEALRCKVEATDAATRAALAPYLAVPVLARLVSSLFNDPDTDVAAWAANPQVQSMLQRARRMLQRGDVSERQLETALLAYLKGPGNPQRAEFKQLATPHVTNTTPEQLAAALNEQLEERLQGNAAYRAGDMQAALRHYTRGLAVLRLLRPSGPQDQALLQEAVVGLQLNSAAAQLAAGAPGTCVDLCSEVLAAAPGHLAALMRRARAHVARHDYQAAEADLRAAEDADAASGGTRADELQRLWAELRAQRQRDRQADRGVWGRMFAPLAS</sequence>
<gene>
    <name evidence="3" type="ORF">HXX76_000218</name>
</gene>
<evidence type="ECO:0000313" key="3">
    <source>
        <dbReference type="EMBL" id="KAG2445608.1"/>
    </source>
</evidence>
<protein>
    <submittedName>
        <fullName evidence="3">Uncharacterized protein</fullName>
    </submittedName>
</protein>
<evidence type="ECO:0000313" key="4">
    <source>
        <dbReference type="Proteomes" id="UP000650467"/>
    </source>
</evidence>
<dbReference type="InterPro" id="IPR039663">
    <property type="entry name" value="AIP/AIPL1/TTC9"/>
</dbReference>
<dbReference type="Gene3D" id="1.25.40.10">
    <property type="entry name" value="Tetratricopeptide repeat domain"/>
    <property type="match status" value="1"/>
</dbReference>
<dbReference type="Proteomes" id="UP000650467">
    <property type="component" value="Unassembled WGS sequence"/>
</dbReference>
<dbReference type="SUPFAM" id="SSF48452">
    <property type="entry name" value="TPR-like"/>
    <property type="match status" value="1"/>
</dbReference>
<keyword evidence="2" id="KW-0802">TPR repeat</keyword>
<evidence type="ECO:0000256" key="1">
    <source>
        <dbReference type="ARBA" id="ARBA00022737"/>
    </source>
</evidence>
<keyword evidence="1" id="KW-0677">Repeat</keyword>
<evidence type="ECO:0000256" key="2">
    <source>
        <dbReference type="ARBA" id="ARBA00022803"/>
    </source>
</evidence>
<dbReference type="InterPro" id="IPR011990">
    <property type="entry name" value="TPR-like_helical_dom_sf"/>
</dbReference>
<dbReference type="EMBL" id="JAEHOC010000001">
    <property type="protein sequence ID" value="KAG2445608.1"/>
    <property type="molecule type" value="Genomic_DNA"/>
</dbReference>
<dbReference type="AlphaFoldDB" id="A0A835WDY9"/>
<proteinExistence type="predicted"/>
<dbReference type="PANTHER" id="PTHR11242:SF0">
    <property type="entry name" value="TPR_REGION DOMAIN-CONTAINING PROTEIN"/>
    <property type="match status" value="1"/>
</dbReference>
<dbReference type="PANTHER" id="PTHR11242">
    <property type="entry name" value="ARYL HYDROCARBON RECEPTOR INTERACTING PROTEIN RELATED"/>
    <property type="match status" value="1"/>
</dbReference>